<keyword evidence="1" id="KW-0479">Metal-binding</keyword>
<feature type="domain" description="C2H2-type" evidence="7">
    <location>
        <begin position="229"/>
        <end position="254"/>
    </location>
</feature>
<evidence type="ECO:0000256" key="1">
    <source>
        <dbReference type="ARBA" id="ARBA00022723"/>
    </source>
</evidence>
<feature type="region of interest" description="Disordered" evidence="6">
    <location>
        <begin position="569"/>
        <end position="608"/>
    </location>
</feature>
<feature type="compositionally biased region" description="Basic and acidic residues" evidence="6">
    <location>
        <begin position="95"/>
        <end position="108"/>
    </location>
</feature>
<proteinExistence type="evidence at transcript level"/>
<name>A0A6F9DY38_9ASCI</name>
<dbReference type="Pfam" id="PF00096">
    <property type="entry name" value="zf-C2H2"/>
    <property type="match status" value="2"/>
</dbReference>
<dbReference type="AlphaFoldDB" id="A0A6F9DY38"/>
<dbReference type="PANTHER" id="PTHR24379">
    <property type="entry name" value="KRAB AND ZINC FINGER DOMAIN-CONTAINING"/>
    <property type="match status" value="1"/>
</dbReference>
<dbReference type="GO" id="GO:0008270">
    <property type="term" value="F:zinc ion binding"/>
    <property type="evidence" value="ECO:0007669"/>
    <property type="project" value="UniProtKB-KW"/>
</dbReference>
<evidence type="ECO:0000256" key="4">
    <source>
        <dbReference type="ARBA" id="ARBA00022833"/>
    </source>
</evidence>
<organism evidence="8">
    <name type="scientific">Phallusia mammillata</name>
    <dbReference type="NCBI Taxonomy" id="59560"/>
    <lineage>
        <taxon>Eukaryota</taxon>
        <taxon>Metazoa</taxon>
        <taxon>Chordata</taxon>
        <taxon>Tunicata</taxon>
        <taxon>Ascidiacea</taxon>
        <taxon>Phlebobranchia</taxon>
        <taxon>Ascidiidae</taxon>
        <taxon>Phallusia</taxon>
    </lineage>
</organism>
<feature type="compositionally biased region" description="Polar residues" evidence="6">
    <location>
        <begin position="592"/>
        <end position="605"/>
    </location>
</feature>
<evidence type="ECO:0000256" key="5">
    <source>
        <dbReference type="PROSITE-ProRule" id="PRU00042"/>
    </source>
</evidence>
<feature type="domain" description="C2H2-type" evidence="7">
    <location>
        <begin position="21"/>
        <end position="45"/>
    </location>
</feature>
<dbReference type="PROSITE" id="PS00028">
    <property type="entry name" value="ZINC_FINGER_C2H2_1"/>
    <property type="match status" value="5"/>
</dbReference>
<evidence type="ECO:0000256" key="6">
    <source>
        <dbReference type="SAM" id="MobiDB-lite"/>
    </source>
</evidence>
<sequence length="618" mass="71566">MNSEKLEDQDDDLNAFLSIIYKCKKCFAEFSSKEELIAHVKSTHSTNVGKDITQSDSTISTRPQAENKSLDEQEQSTPVTTKSPITTRNKKRKTPLTDEHENKKKAYDVDEAEGNCNVEPISDNTGKVDEVDKPIQVEVVDSSKSFKCPDCQKTYKQKHSLESHCRKMHQTQLTICPKCRVRCKSDEEYQMHILSHHKNTFKCVMCDYTNIHWHRLKVHMETHNKPDKHECDNCHLTFASSFALCNHKRFAHLGGFHLCDECGFNAMSKYALVQHRMVAHSDQFLCQICGYSCDNQIDFDMHMTSRHQQSFVCKSCSSAKQKLIVKFSSKEELQAHVAAVHPNDKCFFCEHCNYVAKLRHHLTKHMLVHTGEKPYKCKFEGCGFSTKDHKNLKQHMVMKHRKPGELVCRQCRFVTTNQNEWDVHKAMNHMKVYQCNECDFKSRNSASIRRHRLSKHIASDKMRYPCPQCSYRTNLKESLHKHTLTHAIRDSQFVCVLCHQSFLDRQNTVRHLAEEHPSQTVFLCKDCTYMTQKQQVFAQHNETHLSNQSKPFKCDQCTYAGRTAHLLKSHKANKHAKSHRKINNEETPSKDGPTTSSPPTRNVQFDGNFIELSRVTGR</sequence>
<feature type="compositionally biased region" description="Polar residues" evidence="6">
    <location>
        <begin position="75"/>
        <end position="87"/>
    </location>
</feature>
<reference evidence="8" key="1">
    <citation type="submission" date="2020-04" db="EMBL/GenBank/DDBJ databases">
        <authorList>
            <person name="Neveu A P."/>
        </authorList>
    </citation>
    <scope>NUCLEOTIDE SEQUENCE</scope>
    <source>
        <tissue evidence="8">Whole embryo</tissue>
    </source>
</reference>
<feature type="domain" description="C2H2-type" evidence="7">
    <location>
        <begin position="347"/>
        <end position="374"/>
    </location>
</feature>
<evidence type="ECO:0000256" key="3">
    <source>
        <dbReference type="ARBA" id="ARBA00022771"/>
    </source>
</evidence>
<dbReference type="SUPFAM" id="SSF57667">
    <property type="entry name" value="beta-beta-alpha zinc fingers"/>
    <property type="match status" value="3"/>
</dbReference>
<dbReference type="InterPro" id="IPR036236">
    <property type="entry name" value="Znf_C2H2_sf"/>
</dbReference>
<evidence type="ECO:0000256" key="2">
    <source>
        <dbReference type="ARBA" id="ARBA00022737"/>
    </source>
</evidence>
<evidence type="ECO:0000313" key="8">
    <source>
        <dbReference type="EMBL" id="CAB3267933.1"/>
    </source>
</evidence>
<accession>A0A6F9DY38</accession>
<dbReference type="PANTHER" id="PTHR24379:SF121">
    <property type="entry name" value="C2H2-TYPE DOMAIN-CONTAINING PROTEIN"/>
    <property type="match status" value="1"/>
</dbReference>
<feature type="compositionally biased region" description="Basic residues" evidence="6">
    <location>
        <begin position="569"/>
        <end position="581"/>
    </location>
</feature>
<feature type="domain" description="C2H2-type" evidence="7">
    <location>
        <begin position="146"/>
        <end position="174"/>
    </location>
</feature>
<keyword evidence="3 5" id="KW-0863">Zinc-finger</keyword>
<feature type="compositionally biased region" description="Polar residues" evidence="6">
    <location>
        <begin position="47"/>
        <end position="67"/>
    </location>
</feature>
<evidence type="ECO:0000259" key="7">
    <source>
        <dbReference type="PROSITE" id="PS50157"/>
    </source>
</evidence>
<dbReference type="InterPro" id="IPR013087">
    <property type="entry name" value="Znf_C2H2_type"/>
</dbReference>
<dbReference type="SMART" id="SM00355">
    <property type="entry name" value="ZnF_C2H2"/>
    <property type="match status" value="16"/>
</dbReference>
<feature type="region of interest" description="Disordered" evidence="6">
    <location>
        <begin position="47"/>
        <end position="109"/>
    </location>
</feature>
<dbReference type="EMBL" id="LR792071">
    <property type="protein sequence ID" value="CAB3267933.1"/>
    <property type="molecule type" value="mRNA"/>
</dbReference>
<keyword evidence="4" id="KW-0862">Zinc</keyword>
<dbReference type="PROSITE" id="PS50157">
    <property type="entry name" value="ZINC_FINGER_C2H2_2"/>
    <property type="match status" value="4"/>
</dbReference>
<keyword evidence="2" id="KW-0677">Repeat</keyword>
<dbReference type="Gene3D" id="3.30.160.60">
    <property type="entry name" value="Classic Zinc Finger"/>
    <property type="match status" value="7"/>
</dbReference>
<protein>
    <submittedName>
        <fullName evidence="8">ZF(C2H2)-116 zinc finger protein</fullName>
    </submittedName>
</protein>
<gene>
    <name evidence="8" type="primary">Zfp658</name>
</gene>